<accession>A0A7J7IAR7</accession>
<sequence length="720" mass="79205">MQSILFTPNWVSFLHIVSLCFIDFITSFLKALISNSLHCINSDCIYRELIKFWTHVLRWVQIRFQFDTNASVVVPEMDNNRASRFSPAKSQTIKKSGMDGNGGGIVFSENLKKERLRKLSVVGRVSSSNENSEMGSVGSDREDELRPTTSISKRFKLPTKFFDEYNTVDHASVPRKLRSGSEAPEKEEDSNSKSLGPSTTVEAGNSSLLEESAQETVRAKCLNEPSEPGFPNSAQLRTELDNTISQRNIQSTSMLSKCEPIDGNPACNSVGCNVQSELGIGTGSKQPKHKEAATYAGKPENAAGPAASVGCQHELQHTLYGSKNSGVALWPGLSSAGSHGASTQGPSLRSSPAKTPVWLGMAPSVTLPGSLRNGVLTEKDSRAPVGRNKPWKRCSAHVYVSRLIKVLQITEKKDMLPVLATQLTSNEGSKRGVIFTDNHLNTVRSALNRSVSEHNIVGYSAEKNPIEVRNAILLHKRLIQEHQQASSTSTLYTTQKKSFDFLSLSARGGGMEATNSANKVGNELEPLTQFQIPYLPSLAQNHTVLPYSLPQIRYSSTPFTNNLSVASAKQVQIQPLQYMSHGPPRLSTAALPIQQRQRIWTAQYKPVGVAGSYNPNWENRRQDPSTIQFAQSIVQPSHCSLEVLGPKYAPISQHQQQQQQFNPVSSSLPNVRAKRQHHHHHLPTGYEGSGVCSEANSKLHLLHYQITMVICITPNGLITW</sequence>
<reference evidence="3" key="1">
    <citation type="journal article" date="2020" name="Nat. Commun.">
        <title>Genome assembly of wild tea tree DASZ reveals pedigree and selection history of tea varieties.</title>
        <authorList>
            <person name="Zhang W."/>
            <person name="Zhang Y."/>
            <person name="Qiu H."/>
            <person name="Guo Y."/>
            <person name="Wan H."/>
            <person name="Zhang X."/>
            <person name="Scossa F."/>
            <person name="Alseekh S."/>
            <person name="Zhang Q."/>
            <person name="Wang P."/>
            <person name="Xu L."/>
            <person name="Schmidt M.H."/>
            <person name="Jia X."/>
            <person name="Li D."/>
            <person name="Zhu A."/>
            <person name="Guo F."/>
            <person name="Chen W."/>
            <person name="Ni D."/>
            <person name="Usadel B."/>
            <person name="Fernie A.R."/>
            <person name="Wen W."/>
        </authorList>
    </citation>
    <scope>NUCLEOTIDE SEQUENCE [LARGE SCALE GENOMIC DNA]</scope>
    <source>
        <strain evidence="3">cv. G240</strain>
    </source>
</reference>
<dbReference type="PANTHER" id="PTHR34792">
    <property type="entry name" value="OS02G0121500 PROTEIN"/>
    <property type="match status" value="1"/>
</dbReference>
<keyword evidence="3" id="KW-1185">Reference proteome</keyword>
<dbReference type="Proteomes" id="UP000593564">
    <property type="component" value="Unassembled WGS sequence"/>
</dbReference>
<evidence type="ECO:0000256" key="1">
    <source>
        <dbReference type="SAM" id="MobiDB-lite"/>
    </source>
</evidence>
<gene>
    <name evidence="2" type="ORF">HYC85_003242</name>
</gene>
<protein>
    <submittedName>
        <fullName evidence="2">Uncharacterized protein</fullName>
    </submittedName>
</protein>
<evidence type="ECO:0000313" key="2">
    <source>
        <dbReference type="EMBL" id="KAF5962033.1"/>
    </source>
</evidence>
<name>A0A7J7IAR7_CAMSI</name>
<dbReference type="AlphaFoldDB" id="A0A7J7IAR7"/>
<feature type="region of interest" description="Disordered" evidence="1">
    <location>
        <begin position="669"/>
        <end position="690"/>
    </location>
</feature>
<dbReference type="InterPro" id="IPR040305">
    <property type="entry name" value="At1g75730-like"/>
</dbReference>
<reference evidence="2 3" key="2">
    <citation type="submission" date="2020-07" db="EMBL/GenBank/DDBJ databases">
        <title>Genome assembly of wild tea tree DASZ reveals pedigree and selection history of tea varieties.</title>
        <authorList>
            <person name="Zhang W."/>
        </authorList>
    </citation>
    <scope>NUCLEOTIDE SEQUENCE [LARGE SCALE GENOMIC DNA]</scope>
    <source>
        <strain evidence="3">cv. G240</strain>
        <tissue evidence="2">Leaf</tissue>
    </source>
</reference>
<comment type="caution">
    <text evidence="2">The sequence shown here is derived from an EMBL/GenBank/DDBJ whole genome shotgun (WGS) entry which is preliminary data.</text>
</comment>
<feature type="region of interest" description="Disordered" evidence="1">
    <location>
        <begin position="173"/>
        <end position="217"/>
    </location>
</feature>
<feature type="region of interest" description="Disordered" evidence="1">
    <location>
        <begin position="123"/>
        <end position="150"/>
    </location>
</feature>
<feature type="compositionally biased region" description="Basic residues" evidence="1">
    <location>
        <begin position="672"/>
        <end position="682"/>
    </location>
</feature>
<dbReference type="EMBL" id="JACBKZ010000001">
    <property type="protein sequence ID" value="KAF5962033.1"/>
    <property type="molecule type" value="Genomic_DNA"/>
</dbReference>
<feature type="compositionally biased region" description="Polar residues" evidence="1">
    <location>
        <begin position="125"/>
        <end position="134"/>
    </location>
</feature>
<feature type="compositionally biased region" description="Polar residues" evidence="1">
    <location>
        <begin position="192"/>
        <end position="209"/>
    </location>
</feature>
<proteinExistence type="predicted"/>
<evidence type="ECO:0000313" key="3">
    <source>
        <dbReference type="Proteomes" id="UP000593564"/>
    </source>
</evidence>
<dbReference type="PANTHER" id="PTHR34792:SF1">
    <property type="entry name" value="OS02G0121500 PROTEIN"/>
    <property type="match status" value="1"/>
</dbReference>
<organism evidence="2 3">
    <name type="scientific">Camellia sinensis</name>
    <name type="common">Tea plant</name>
    <name type="synonym">Thea sinensis</name>
    <dbReference type="NCBI Taxonomy" id="4442"/>
    <lineage>
        <taxon>Eukaryota</taxon>
        <taxon>Viridiplantae</taxon>
        <taxon>Streptophyta</taxon>
        <taxon>Embryophyta</taxon>
        <taxon>Tracheophyta</taxon>
        <taxon>Spermatophyta</taxon>
        <taxon>Magnoliopsida</taxon>
        <taxon>eudicotyledons</taxon>
        <taxon>Gunneridae</taxon>
        <taxon>Pentapetalae</taxon>
        <taxon>asterids</taxon>
        <taxon>Ericales</taxon>
        <taxon>Theaceae</taxon>
        <taxon>Camellia</taxon>
    </lineage>
</organism>